<reference evidence="3 4" key="1">
    <citation type="submission" date="2016-01" db="EMBL/GenBank/DDBJ databases">
        <title>The new phylogeny of the genus Mycobacterium.</title>
        <authorList>
            <person name="Tarcisio F."/>
            <person name="Conor M."/>
            <person name="Antonella G."/>
            <person name="Elisabetta G."/>
            <person name="Giulia F.S."/>
            <person name="Sara T."/>
            <person name="Anna F."/>
            <person name="Clotilde B."/>
            <person name="Roberto B."/>
            <person name="Veronica D.S."/>
            <person name="Fabio R."/>
            <person name="Monica P."/>
            <person name="Olivier J."/>
            <person name="Enrico T."/>
            <person name="Nicola S."/>
        </authorList>
    </citation>
    <scope>NUCLEOTIDE SEQUENCE [LARGE SCALE GENOMIC DNA]</scope>
    <source>
        <strain evidence="3 4">DSM 44616</strain>
    </source>
</reference>
<accession>A0AAJ3NPU1</accession>
<sequence>MNDVLTVATLLLIGKIALVAFLIVGCSVLLVTYLRKRPPGGPGPQSDPNAEGYLGLYRGRVAPTPKPESVVEQSLSEPPGDDPEGGAPRRWL</sequence>
<name>A0AAJ3NPU1_9MYCO</name>
<comment type="caution">
    <text evidence="3">The sequence shown here is derived from an EMBL/GenBank/DDBJ whole genome shotgun (WGS) entry which is preliminary data.</text>
</comment>
<keyword evidence="2" id="KW-0812">Transmembrane</keyword>
<dbReference type="Proteomes" id="UP000193387">
    <property type="component" value="Unassembled WGS sequence"/>
</dbReference>
<protein>
    <submittedName>
        <fullName evidence="3">Uncharacterized protein</fullName>
    </submittedName>
</protein>
<feature type="transmembrane region" description="Helical" evidence="2">
    <location>
        <begin position="12"/>
        <end position="34"/>
    </location>
</feature>
<evidence type="ECO:0000313" key="4">
    <source>
        <dbReference type="Proteomes" id="UP000193387"/>
    </source>
</evidence>
<keyword evidence="4" id="KW-1185">Reference proteome</keyword>
<evidence type="ECO:0000256" key="1">
    <source>
        <dbReference type="SAM" id="MobiDB-lite"/>
    </source>
</evidence>
<feature type="region of interest" description="Disordered" evidence="1">
    <location>
        <begin position="63"/>
        <end position="92"/>
    </location>
</feature>
<dbReference type="AlphaFoldDB" id="A0AAJ3NPU1"/>
<keyword evidence="2" id="KW-1133">Transmembrane helix</keyword>
<organism evidence="3 4">
    <name type="scientific">Mycobacterium saskatchewanense</name>
    <dbReference type="NCBI Taxonomy" id="220927"/>
    <lineage>
        <taxon>Bacteria</taxon>
        <taxon>Bacillati</taxon>
        <taxon>Actinomycetota</taxon>
        <taxon>Actinomycetes</taxon>
        <taxon>Mycobacteriales</taxon>
        <taxon>Mycobacteriaceae</taxon>
        <taxon>Mycobacterium</taxon>
        <taxon>Mycobacterium simiae complex</taxon>
    </lineage>
</organism>
<proteinExistence type="predicted"/>
<evidence type="ECO:0000313" key="3">
    <source>
        <dbReference type="EMBL" id="ORW70993.1"/>
    </source>
</evidence>
<evidence type="ECO:0000256" key="2">
    <source>
        <dbReference type="SAM" id="Phobius"/>
    </source>
</evidence>
<gene>
    <name evidence="3" type="ORF">AWC23_15205</name>
</gene>
<dbReference type="EMBL" id="LQPR01000035">
    <property type="protein sequence ID" value="ORW70993.1"/>
    <property type="molecule type" value="Genomic_DNA"/>
</dbReference>
<keyword evidence="2" id="KW-0472">Membrane</keyword>